<organism evidence="2 3">
    <name type="scientific">Macrolepiota fuliginosa MF-IS2</name>
    <dbReference type="NCBI Taxonomy" id="1400762"/>
    <lineage>
        <taxon>Eukaryota</taxon>
        <taxon>Fungi</taxon>
        <taxon>Dikarya</taxon>
        <taxon>Basidiomycota</taxon>
        <taxon>Agaricomycotina</taxon>
        <taxon>Agaricomycetes</taxon>
        <taxon>Agaricomycetidae</taxon>
        <taxon>Agaricales</taxon>
        <taxon>Agaricineae</taxon>
        <taxon>Agaricaceae</taxon>
        <taxon>Macrolepiota</taxon>
    </lineage>
</organism>
<gene>
    <name evidence="2" type="ORF">P691DRAFT_758159</name>
</gene>
<dbReference type="Gene3D" id="3.80.10.10">
    <property type="entry name" value="Ribonuclease Inhibitor"/>
    <property type="match status" value="1"/>
</dbReference>
<feature type="region of interest" description="Disordered" evidence="1">
    <location>
        <begin position="176"/>
        <end position="215"/>
    </location>
</feature>
<feature type="compositionally biased region" description="Low complexity" evidence="1">
    <location>
        <begin position="84"/>
        <end position="98"/>
    </location>
</feature>
<dbReference type="SUPFAM" id="SSF52047">
    <property type="entry name" value="RNI-like"/>
    <property type="match status" value="1"/>
</dbReference>
<feature type="region of interest" description="Disordered" evidence="1">
    <location>
        <begin position="64"/>
        <end position="127"/>
    </location>
</feature>
<feature type="compositionally biased region" description="Low complexity" evidence="1">
    <location>
        <begin position="719"/>
        <end position="729"/>
    </location>
</feature>
<feature type="region of interest" description="Disordered" evidence="1">
    <location>
        <begin position="666"/>
        <end position="750"/>
    </location>
</feature>
<feature type="compositionally biased region" description="Low complexity" evidence="1">
    <location>
        <begin position="685"/>
        <end position="701"/>
    </location>
</feature>
<dbReference type="EMBL" id="MU151104">
    <property type="protein sequence ID" value="KAF9450492.1"/>
    <property type="molecule type" value="Genomic_DNA"/>
</dbReference>
<feature type="compositionally biased region" description="Acidic residues" evidence="1">
    <location>
        <begin position="571"/>
        <end position="581"/>
    </location>
</feature>
<feature type="region of interest" description="Disordered" evidence="1">
    <location>
        <begin position="627"/>
        <end position="651"/>
    </location>
</feature>
<feature type="compositionally biased region" description="Basic and acidic residues" evidence="1">
    <location>
        <begin position="191"/>
        <end position="204"/>
    </location>
</feature>
<protein>
    <submittedName>
        <fullName evidence="2">Uncharacterized protein</fullName>
    </submittedName>
</protein>
<keyword evidence="3" id="KW-1185">Reference proteome</keyword>
<reference evidence="2" key="1">
    <citation type="submission" date="2020-11" db="EMBL/GenBank/DDBJ databases">
        <authorList>
            <consortium name="DOE Joint Genome Institute"/>
            <person name="Ahrendt S."/>
            <person name="Riley R."/>
            <person name="Andreopoulos W."/>
            <person name="Labutti K."/>
            <person name="Pangilinan J."/>
            <person name="Ruiz-Duenas F.J."/>
            <person name="Barrasa J.M."/>
            <person name="Sanchez-Garcia M."/>
            <person name="Camarero S."/>
            <person name="Miyauchi S."/>
            <person name="Serrano A."/>
            <person name="Linde D."/>
            <person name="Babiker R."/>
            <person name="Drula E."/>
            <person name="Ayuso-Fernandez I."/>
            <person name="Pacheco R."/>
            <person name="Padilla G."/>
            <person name="Ferreira P."/>
            <person name="Barriuso J."/>
            <person name="Kellner H."/>
            <person name="Castanera R."/>
            <person name="Alfaro M."/>
            <person name="Ramirez L."/>
            <person name="Pisabarro A.G."/>
            <person name="Kuo A."/>
            <person name="Tritt A."/>
            <person name="Lipzen A."/>
            <person name="He G."/>
            <person name="Yan M."/>
            <person name="Ng V."/>
            <person name="Cullen D."/>
            <person name="Martin F."/>
            <person name="Rosso M.-N."/>
            <person name="Henrissat B."/>
            <person name="Hibbett D."/>
            <person name="Martinez A.T."/>
            <person name="Grigoriev I.V."/>
        </authorList>
    </citation>
    <scope>NUCLEOTIDE SEQUENCE</scope>
    <source>
        <strain evidence="2">MF-IS2</strain>
    </source>
</reference>
<comment type="caution">
    <text evidence="2">The sequence shown here is derived from an EMBL/GenBank/DDBJ whole genome shotgun (WGS) entry which is preliminary data.</text>
</comment>
<proteinExistence type="predicted"/>
<sequence>MPPYPKNPVVDAHNPCYCPSLPARAYIHNLHQDMARSSLPDPFGLGLTRPLRVQISHFTRTLARTVNSPGIDPGDKGVQDSDSDTSGSNSGSDTSTNTVGSRSLGSASDESSSVGKEFYSARSHQRGRALTTSAAHVYTQGSQTGTGTGILTSGHTGNVSFDSNHLPALGRFNGLRDSHLLARPPRKRKEPHPAPDSEDSDIRGPSKYAKSLPATEEKSFEVRLKRETLDFNLPSSRHVDVDLASSSPASSLSSLELVDIKLPTLAEIQLGLQLDELVRFVGEVREAAPGIRIPMNTRTSQAAVEYLAENGLLTIRLMRVIGKYPSISKLWLSPSLHENNGLNLGRVPELLPELHVPGLFTGLISLSCDRISLKDDDVMHLHNLFLRNLSLCYTGISNAAVFLLVSHRQTLLRLLISGNMDIDDRAVPAFTTFEQLEYLKIEVTRISIQGLRDYARHVYQKRTVHIDVPENCKLYLDNMRYRYFIEIQPPLISDYELVGSLSLVELRKNLAAHAAVDKTIITTGNKADMGERLSRLLKQRMDDMRVKEMLEGSAPKASIVGDEGGQRAEGSEDEDKEEDSDTPVNHRVKIEAHFNRYWIAWGGNLSTDDPLGAPAAGGAFASDNHSGMGSLAANDGARPSPPSKPQAVPTGYLSCSVTPDYIDSHFEHASSPSHHHHSDDHVDYDLPPSSPLASLSDPSYSQSYAHSFQTPPPLPPSLPSFSQPQSEPQETSKESLPRSKPVTKKVPKSQQWYKNDEYLRKKIGILEGTDVSLWALPDPSPG</sequence>
<feature type="compositionally biased region" description="Polar residues" evidence="1">
    <location>
        <begin position="99"/>
        <end position="114"/>
    </location>
</feature>
<dbReference type="InterPro" id="IPR032675">
    <property type="entry name" value="LRR_dom_sf"/>
</dbReference>
<evidence type="ECO:0000313" key="3">
    <source>
        <dbReference type="Proteomes" id="UP000807342"/>
    </source>
</evidence>
<dbReference type="Proteomes" id="UP000807342">
    <property type="component" value="Unassembled WGS sequence"/>
</dbReference>
<dbReference type="AlphaFoldDB" id="A0A9P5XHM9"/>
<evidence type="ECO:0000313" key="2">
    <source>
        <dbReference type="EMBL" id="KAF9450492.1"/>
    </source>
</evidence>
<dbReference type="OrthoDB" id="120976at2759"/>
<feature type="region of interest" description="Disordered" evidence="1">
    <location>
        <begin position="552"/>
        <end position="587"/>
    </location>
</feature>
<evidence type="ECO:0000256" key="1">
    <source>
        <dbReference type="SAM" id="MobiDB-lite"/>
    </source>
</evidence>
<accession>A0A9P5XHM9</accession>
<name>A0A9P5XHM9_9AGAR</name>